<comment type="pathway">
    <text evidence="1">Cofactor biosynthesis; (R)-pantothenate biosynthesis; (R)-pantothenate from (R)-pantoate and beta-alanine: step 1/1.</text>
</comment>
<evidence type="ECO:0000313" key="9">
    <source>
        <dbReference type="EMBL" id="AAN87540.1"/>
    </source>
</evidence>
<keyword evidence="6" id="KW-0067">ATP-binding</keyword>
<dbReference type="InterPro" id="IPR003721">
    <property type="entry name" value="Pantoate_ligase"/>
</dbReference>
<evidence type="ECO:0000256" key="6">
    <source>
        <dbReference type="ARBA" id="ARBA00022840"/>
    </source>
</evidence>
<reference evidence="9" key="1">
    <citation type="journal article" date="2002" name="Science">
        <title>Whole-genome analysis of photosynthetic prokaryotes.</title>
        <authorList>
            <person name="Raymond J."/>
            <person name="Zhaxybayeva O."/>
            <person name="Gogarten J.P."/>
            <person name="Gerdes S.Y."/>
            <person name="Blankenship R.E."/>
        </authorList>
    </citation>
    <scope>NUCLEOTIDE SEQUENCE</scope>
</reference>
<dbReference type="PANTHER" id="PTHR21299:SF1">
    <property type="entry name" value="PANTOATE--BETA-ALANINE LIGASE"/>
    <property type="match status" value="1"/>
</dbReference>
<evidence type="ECO:0000256" key="4">
    <source>
        <dbReference type="ARBA" id="ARBA00022655"/>
    </source>
</evidence>
<dbReference type="GO" id="GO:0005524">
    <property type="term" value="F:ATP binding"/>
    <property type="evidence" value="ECO:0007669"/>
    <property type="project" value="UniProtKB-KW"/>
</dbReference>
<dbReference type="SUPFAM" id="SSF52374">
    <property type="entry name" value="Nucleotidylyl transferase"/>
    <property type="match status" value="1"/>
</dbReference>
<dbReference type="CDD" id="cd00560">
    <property type="entry name" value="PanC"/>
    <property type="match status" value="1"/>
</dbReference>
<dbReference type="HAMAP" id="MF_00158">
    <property type="entry name" value="PanC"/>
    <property type="match status" value="1"/>
</dbReference>
<sequence length="315" mass="35340">MTIDSTSFFLTVSSREKRRKKEVFPYMRLISSVNEMMAWAKEQRRVGHTIGLVPTMGYLHEGHLTLMRRAKENCEKVVVSIFVNPLQFGAGEDYEEYPRDLTRDSQLADSAGVDVIFAPAVKDMYPKGYSSFVEVEQVSDHLCGAARPGHFRGVTTVVSKLFNIVRPDIAFFGQKDAQQLAIIRRMVEDLNMGIAIVGVPIVREADGLALSSRNVYLSPEERKAALVLSQSLKKAKELIAEGEGEAERIRQEIIKVIEAEPLANIDYVQIVDNRFIQPVERLEGECLIALAVRFGKTRLIDNLVMEVSPNDSHDA</sequence>
<comment type="similarity">
    <text evidence="2">Belongs to the pantothenate synthetase family.</text>
</comment>
<dbReference type="Gene3D" id="3.30.1300.10">
    <property type="entry name" value="Pantoate-beta-alanine ligase, C-terminal domain"/>
    <property type="match status" value="1"/>
</dbReference>
<accession>Q8GDP0</accession>
<evidence type="ECO:0000256" key="2">
    <source>
        <dbReference type="ARBA" id="ARBA00009256"/>
    </source>
</evidence>
<dbReference type="AlphaFoldDB" id="Q8GDP0"/>
<dbReference type="InterPro" id="IPR042176">
    <property type="entry name" value="Pantoate_ligase_C"/>
</dbReference>
<dbReference type="FunFam" id="3.30.1300.10:FF:000001">
    <property type="entry name" value="Pantothenate synthetase"/>
    <property type="match status" value="1"/>
</dbReference>
<evidence type="ECO:0000256" key="1">
    <source>
        <dbReference type="ARBA" id="ARBA00004990"/>
    </source>
</evidence>
<protein>
    <recommendedName>
        <fullName evidence="8">Pantoate--beta-alanine ligase</fullName>
        <ecNumber evidence="8">6.3.2.1</ecNumber>
    </recommendedName>
</protein>
<keyword evidence="3 9" id="KW-0436">Ligase</keyword>
<evidence type="ECO:0000256" key="5">
    <source>
        <dbReference type="ARBA" id="ARBA00022741"/>
    </source>
</evidence>
<dbReference type="NCBIfam" id="TIGR00125">
    <property type="entry name" value="cyt_tran_rel"/>
    <property type="match status" value="1"/>
</dbReference>
<dbReference type="EC" id="6.3.2.1" evidence="8"/>
<organism evidence="9">
    <name type="scientific">Heliobacterium mobile</name>
    <name type="common">Heliobacillus mobilis</name>
    <dbReference type="NCBI Taxonomy" id="28064"/>
    <lineage>
        <taxon>Bacteria</taxon>
        <taxon>Bacillati</taxon>
        <taxon>Bacillota</taxon>
        <taxon>Clostridia</taxon>
        <taxon>Eubacteriales</taxon>
        <taxon>Heliobacteriaceae</taxon>
        <taxon>Heliobacterium</taxon>
    </lineage>
</organism>
<dbReference type="NCBIfam" id="TIGR00018">
    <property type="entry name" value="panC"/>
    <property type="match status" value="1"/>
</dbReference>
<feature type="non-terminal residue" evidence="9">
    <location>
        <position position="315"/>
    </location>
</feature>
<dbReference type="FunFam" id="3.40.50.620:FF:000013">
    <property type="entry name" value="Pantothenate synthetase"/>
    <property type="match status" value="1"/>
</dbReference>
<evidence type="ECO:0000256" key="7">
    <source>
        <dbReference type="ARBA" id="ARBA00048258"/>
    </source>
</evidence>
<dbReference type="UniPathway" id="UPA00028">
    <property type="reaction ID" value="UER00005"/>
</dbReference>
<comment type="catalytic activity">
    <reaction evidence="7">
        <text>(R)-pantoate + beta-alanine + ATP = (R)-pantothenate + AMP + diphosphate + H(+)</text>
        <dbReference type="Rhea" id="RHEA:10912"/>
        <dbReference type="ChEBI" id="CHEBI:15378"/>
        <dbReference type="ChEBI" id="CHEBI:15980"/>
        <dbReference type="ChEBI" id="CHEBI:29032"/>
        <dbReference type="ChEBI" id="CHEBI:30616"/>
        <dbReference type="ChEBI" id="CHEBI:33019"/>
        <dbReference type="ChEBI" id="CHEBI:57966"/>
        <dbReference type="ChEBI" id="CHEBI:456215"/>
        <dbReference type="EC" id="6.3.2.1"/>
    </reaction>
</comment>
<dbReference type="EMBL" id="AY142936">
    <property type="protein sequence ID" value="AAN87540.1"/>
    <property type="molecule type" value="Genomic_DNA"/>
</dbReference>
<dbReference type="GO" id="GO:0004592">
    <property type="term" value="F:pantoate-beta-alanine ligase activity"/>
    <property type="evidence" value="ECO:0007669"/>
    <property type="project" value="UniProtKB-UniRule"/>
</dbReference>
<dbReference type="InterPro" id="IPR004821">
    <property type="entry name" value="Cyt_trans-like"/>
</dbReference>
<dbReference type="Gene3D" id="3.40.50.620">
    <property type="entry name" value="HUPs"/>
    <property type="match status" value="1"/>
</dbReference>
<evidence type="ECO:0000256" key="3">
    <source>
        <dbReference type="ARBA" id="ARBA00022598"/>
    </source>
</evidence>
<evidence type="ECO:0000256" key="8">
    <source>
        <dbReference type="NCBIfam" id="TIGR00018"/>
    </source>
</evidence>
<dbReference type="Pfam" id="PF02569">
    <property type="entry name" value="Pantoate_ligase"/>
    <property type="match status" value="1"/>
</dbReference>
<dbReference type="PANTHER" id="PTHR21299">
    <property type="entry name" value="CYTIDYLATE KINASE/PANTOATE-BETA-ALANINE LIGASE"/>
    <property type="match status" value="1"/>
</dbReference>
<dbReference type="GO" id="GO:0005829">
    <property type="term" value="C:cytosol"/>
    <property type="evidence" value="ECO:0007669"/>
    <property type="project" value="TreeGrafter"/>
</dbReference>
<keyword evidence="4" id="KW-0566">Pantothenate biosynthesis</keyword>
<reference evidence="9" key="2">
    <citation type="submission" date="2002-08" db="EMBL/GenBank/DDBJ databases">
        <authorList>
            <person name="Liolios K.G."/>
            <person name="Chu L."/>
            <person name="Ostrovskaya O."/>
            <person name="Mendybaeva N."/>
            <person name="Koukharenko V."/>
            <person name="Gerdes S."/>
            <person name="Kyrpides N."/>
            <person name="Overbeek R."/>
        </authorList>
    </citation>
    <scope>NUCLEOTIDE SEQUENCE</scope>
</reference>
<proteinExistence type="inferred from homology"/>
<name>Q8GDP0_HELMO</name>
<dbReference type="InterPro" id="IPR014729">
    <property type="entry name" value="Rossmann-like_a/b/a_fold"/>
</dbReference>
<keyword evidence="5" id="KW-0547">Nucleotide-binding</keyword>
<dbReference type="GO" id="GO:0015940">
    <property type="term" value="P:pantothenate biosynthetic process"/>
    <property type="evidence" value="ECO:0007669"/>
    <property type="project" value="UniProtKB-UniRule"/>
</dbReference>